<dbReference type="Gene3D" id="1.20.1280.140">
    <property type="match status" value="1"/>
</dbReference>
<organism evidence="1 2">
    <name type="scientific">Collybiopsis confluens</name>
    <dbReference type="NCBI Taxonomy" id="2823264"/>
    <lineage>
        <taxon>Eukaryota</taxon>
        <taxon>Fungi</taxon>
        <taxon>Dikarya</taxon>
        <taxon>Basidiomycota</taxon>
        <taxon>Agaricomycotina</taxon>
        <taxon>Agaricomycetes</taxon>
        <taxon>Agaricomycetidae</taxon>
        <taxon>Agaricales</taxon>
        <taxon>Marasmiineae</taxon>
        <taxon>Omphalotaceae</taxon>
        <taxon>Collybiopsis</taxon>
    </lineage>
</organism>
<evidence type="ECO:0008006" key="3">
    <source>
        <dbReference type="Google" id="ProtNLM"/>
    </source>
</evidence>
<evidence type="ECO:0000313" key="2">
    <source>
        <dbReference type="Proteomes" id="UP000518752"/>
    </source>
</evidence>
<sequence>MCINHQPQLTISPYARLKMALEEEERVVYGRPNVKKYKEASISCSGTRSSQLISHSKEHTPAMIRPSALLAILTVATTSYAQLASVSADLHSIATQVTSLDNELKAFPTSGGNLVSALATGLASALAAAATAATNTGPVTEAEAQGILAIVEGFEPTILDSLTEIVAKKPGFDSLPLGGVSALVAQDLATLKTDTKNFENALVADTPADLLATAASLTSAIDAALATASAAYN</sequence>
<gene>
    <name evidence="1" type="ORF">D9757_001351</name>
</gene>
<dbReference type="EMBL" id="JAACJN010000003">
    <property type="protein sequence ID" value="KAF5393155.1"/>
    <property type="molecule type" value="Genomic_DNA"/>
</dbReference>
<accession>A0A8H5MG33</accession>
<dbReference type="PANTHER" id="PTHR38123">
    <property type="entry name" value="CELL WALL SERINE-THREONINE-RICH GALACTOMANNOPROTEIN MP1 (AFU_ORTHOLOGUE AFUA_4G03240)"/>
    <property type="match status" value="1"/>
</dbReference>
<dbReference type="AlphaFoldDB" id="A0A8H5MG33"/>
<dbReference type="GO" id="GO:0005576">
    <property type="term" value="C:extracellular region"/>
    <property type="evidence" value="ECO:0007669"/>
    <property type="project" value="TreeGrafter"/>
</dbReference>
<reference evidence="1 2" key="1">
    <citation type="journal article" date="2020" name="ISME J.">
        <title>Uncovering the hidden diversity of litter-decomposition mechanisms in mushroom-forming fungi.</title>
        <authorList>
            <person name="Floudas D."/>
            <person name="Bentzer J."/>
            <person name="Ahren D."/>
            <person name="Johansson T."/>
            <person name="Persson P."/>
            <person name="Tunlid A."/>
        </authorList>
    </citation>
    <scope>NUCLEOTIDE SEQUENCE [LARGE SCALE GENOMIC DNA]</scope>
    <source>
        <strain evidence="1 2">CBS 406.79</strain>
    </source>
</reference>
<dbReference type="OrthoDB" id="3485059at2759"/>
<dbReference type="PANTHER" id="PTHR38123:SF1">
    <property type="entry name" value="HYDROPHOBIC SURFACE BINDING PROTEIN"/>
    <property type="match status" value="1"/>
</dbReference>
<proteinExistence type="predicted"/>
<dbReference type="Proteomes" id="UP000518752">
    <property type="component" value="Unassembled WGS sequence"/>
</dbReference>
<dbReference type="InterPro" id="IPR021054">
    <property type="entry name" value="Cell_wall_mannoprotein_1"/>
</dbReference>
<name>A0A8H5MG33_9AGAR</name>
<protein>
    <recommendedName>
        <fullName evidence="3">Hydrophobic surface binding protein</fullName>
    </recommendedName>
</protein>
<evidence type="ECO:0000313" key="1">
    <source>
        <dbReference type="EMBL" id="KAF5393155.1"/>
    </source>
</evidence>
<comment type="caution">
    <text evidence="1">The sequence shown here is derived from an EMBL/GenBank/DDBJ whole genome shotgun (WGS) entry which is preliminary data.</text>
</comment>
<dbReference type="Pfam" id="PF12296">
    <property type="entry name" value="HsbA"/>
    <property type="match status" value="1"/>
</dbReference>
<keyword evidence="2" id="KW-1185">Reference proteome</keyword>